<dbReference type="EMBL" id="BKAG01000012">
    <property type="protein sequence ID" value="GEP42752.1"/>
    <property type="molecule type" value="Genomic_DNA"/>
</dbReference>
<dbReference type="Proteomes" id="UP000321577">
    <property type="component" value="Unassembled WGS sequence"/>
</dbReference>
<keyword evidence="2" id="KW-1185">Reference proteome</keyword>
<comment type="caution">
    <text evidence="1">The sequence shown here is derived from an EMBL/GenBank/DDBJ whole genome shotgun (WGS) entry which is preliminary data.</text>
</comment>
<gene>
    <name evidence="1" type="ORF">BGE01nite_20430</name>
</gene>
<proteinExistence type="predicted"/>
<reference evidence="1 2" key="1">
    <citation type="submission" date="2019-07" db="EMBL/GenBank/DDBJ databases">
        <title>Whole genome shotgun sequence of Brevifollis gellanilyticus NBRC 108608.</title>
        <authorList>
            <person name="Hosoyama A."/>
            <person name="Uohara A."/>
            <person name="Ohji S."/>
            <person name="Ichikawa N."/>
        </authorList>
    </citation>
    <scope>NUCLEOTIDE SEQUENCE [LARGE SCALE GENOMIC DNA]</scope>
    <source>
        <strain evidence="1 2">NBRC 108608</strain>
    </source>
</reference>
<evidence type="ECO:0000313" key="1">
    <source>
        <dbReference type="EMBL" id="GEP42752.1"/>
    </source>
</evidence>
<name>A0A512M7N7_9BACT</name>
<organism evidence="1 2">
    <name type="scientific">Brevifollis gellanilyticus</name>
    <dbReference type="NCBI Taxonomy" id="748831"/>
    <lineage>
        <taxon>Bacteria</taxon>
        <taxon>Pseudomonadati</taxon>
        <taxon>Verrucomicrobiota</taxon>
        <taxon>Verrucomicrobiia</taxon>
        <taxon>Verrucomicrobiales</taxon>
        <taxon>Verrucomicrobiaceae</taxon>
    </lineage>
</organism>
<sequence length="85" mass="9670">MPQQGLQEQAHRVQQERLHWDRAHQELAAIRVMELVDIVLPWEVPVRRWAVVARTVAAGRTMAAMSTRPASMSASVRPKCAWLMA</sequence>
<accession>A0A512M7N7</accession>
<evidence type="ECO:0000313" key="2">
    <source>
        <dbReference type="Proteomes" id="UP000321577"/>
    </source>
</evidence>
<dbReference type="AlphaFoldDB" id="A0A512M7N7"/>
<protein>
    <submittedName>
        <fullName evidence="1">Uncharacterized protein</fullName>
    </submittedName>
</protein>